<evidence type="ECO:0000256" key="2">
    <source>
        <dbReference type="SAM" id="Phobius"/>
    </source>
</evidence>
<dbReference type="PANTHER" id="PTHR23302:SF66">
    <property type="entry name" value="TRANSMEMBRANE CHANNEL-LIKE PROTEIN"/>
    <property type="match status" value="1"/>
</dbReference>
<feature type="transmembrane region" description="Helical" evidence="2">
    <location>
        <begin position="161"/>
        <end position="184"/>
    </location>
</feature>
<name>A0ABD0XC62_UMBPY</name>
<feature type="region of interest" description="Disordered" evidence="1">
    <location>
        <begin position="44"/>
        <end position="64"/>
    </location>
</feature>
<dbReference type="AlphaFoldDB" id="A0ABD0XC62"/>
<organism evidence="3 4">
    <name type="scientific">Umbra pygmaea</name>
    <name type="common">Eastern mudminnow</name>
    <dbReference type="NCBI Taxonomy" id="75934"/>
    <lineage>
        <taxon>Eukaryota</taxon>
        <taxon>Metazoa</taxon>
        <taxon>Chordata</taxon>
        <taxon>Craniata</taxon>
        <taxon>Vertebrata</taxon>
        <taxon>Euteleostomi</taxon>
        <taxon>Actinopterygii</taxon>
        <taxon>Neopterygii</taxon>
        <taxon>Teleostei</taxon>
        <taxon>Protacanthopterygii</taxon>
        <taxon>Esociformes</taxon>
        <taxon>Umbridae</taxon>
        <taxon>Umbra</taxon>
    </lineage>
</organism>
<keyword evidence="4" id="KW-1185">Reference proteome</keyword>
<proteinExistence type="predicted"/>
<evidence type="ECO:0000313" key="4">
    <source>
        <dbReference type="Proteomes" id="UP001557470"/>
    </source>
</evidence>
<evidence type="ECO:0000256" key="1">
    <source>
        <dbReference type="SAM" id="MobiDB-lite"/>
    </source>
</evidence>
<feature type="compositionally biased region" description="Basic and acidic residues" evidence="1">
    <location>
        <begin position="50"/>
        <end position="64"/>
    </location>
</feature>
<sequence length="250" mass="28253">MAAKEHPSVDFIRLISDESCSSTVMEESCLYLQTELLTQLPSSLARRNTRQHDRRTTETFYPGEHHPGQACGVKEWASTQPLKSLPLCMQRKREVRELRNLQKCTIGRWESWTRSQRKIMRRFWENVGGAISGLLPWSHTLHTIEGRFGAGVKAYFVFLRYLVYLNLLHGLIIAGSILTPTAMFSSSPTTGIQTFGKNDSVLDFLLGSGFPGTFSSVLRVLFAWFFVSAVSEHTSALLTRNPFCLHPPVT</sequence>
<dbReference type="Proteomes" id="UP001557470">
    <property type="component" value="Unassembled WGS sequence"/>
</dbReference>
<gene>
    <name evidence="3" type="ORF">UPYG_G00060010</name>
</gene>
<evidence type="ECO:0008006" key="5">
    <source>
        <dbReference type="Google" id="ProtNLM"/>
    </source>
</evidence>
<protein>
    <recommendedName>
        <fullName evidence="5">CSC1/OSCA1-like 7TM region domain-containing protein</fullName>
    </recommendedName>
</protein>
<reference evidence="3 4" key="1">
    <citation type="submission" date="2024-06" db="EMBL/GenBank/DDBJ databases">
        <authorList>
            <person name="Pan Q."/>
            <person name="Wen M."/>
            <person name="Jouanno E."/>
            <person name="Zahm M."/>
            <person name="Klopp C."/>
            <person name="Cabau C."/>
            <person name="Louis A."/>
            <person name="Berthelot C."/>
            <person name="Parey E."/>
            <person name="Roest Crollius H."/>
            <person name="Montfort J."/>
            <person name="Robinson-Rechavi M."/>
            <person name="Bouchez O."/>
            <person name="Lampietro C."/>
            <person name="Lopez Roques C."/>
            <person name="Donnadieu C."/>
            <person name="Postlethwait J."/>
            <person name="Bobe J."/>
            <person name="Verreycken H."/>
            <person name="Guiguen Y."/>
        </authorList>
    </citation>
    <scope>NUCLEOTIDE SEQUENCE [LARGE SCALE GENOMIC DNA]</scope>
    <source>
        <strain evidence="3">Up_M1</strain>
        <tissue evidence="3">Testis</tissue>
    </source>
</reference>
<dbReference type="PANTHER" id="PTHR23302">
    <property type="entry name" value="TRANSMEMBRANE CHANNEL-RELATED"/>
    <property type="match status" value="1"/>
</dbReference>
<evidence type="ECO:0000313" key="3">
    <source>
        <dbReference type="EMBL" id="KAL1005509.1"/>
    </source>
</evidence>
<feature type="transmembrane region" description="Helical" evidence="2">
    <location>
        <begin position="204"/>
        <end position="227"/>
    </location>
</feature>
<keyword evidence="2" id="KW-0812">Transmembrane</keyword>
<keyword evidence="2" id="KW-0472">Membrane</keyword>
<feature type="non-terminal residue" evidence="3">
    <location>
        <position position="250"/>
    </location>
</feature>
<dbReference type="EMBL" id="JAGEUA010000002">
    <property type="protein sequence ID" value="KAL1005509.1"/>
    <property type="molecule type" value="Genomic_DNA"/>
</dbReference>
<comment type="caution">
    <text evidence="3">The sequence shown here is derived from an EMBL/GenBank/DDBJ whole genome shotgun (WGS) entry which is preliminary data.</text>
</comment>
<dbReference type="InterPro" id="IPR038900">
    <property type="entry name" value="TMC"/>
</dbReference>
<keyword evidence="2" id="KW-1133">Transmembrane helix</keyword>
<accession>A0ABD0XC62</accession>